<proteinExistence type="predicted"/>
<sequence>MAAVRTSVHSYLLAGVAAVGAAAVAFAPVQALPPDIAVTAEQPVLDASASREAVALLAAVQGLAVRPASPPVAPTAPTPDEVQAAVTAIQELAAPGAPATTAAADSAIEVGTAAFPGAANAIKDVYNLIEPYVAWGVEVAQWAVGWVPWVGLLSGQIGIFYTFGEAIVYSVVFNVADWIGGTVGFGEGLANIAAATSQAVTDLIRDEINWVRSFFPPLPPLPPVLPAALPMSLPTSLPTSEAHPAQQVGIAKAGAAAEVAGSPTATTVVEGDLPADEAPEPPAQAQRQPVQRGALLAETDPVEDDSSAPDAGESPAPGVDVRPGPRPGTALRDSLQEVARAATASVERARGAADRTDRRAGGATVTKKPTAGAAKPGVRKVAGGD</sequence>
<reference evidence="3 4" key="1">
    <citation type="journal article" date="2016" name="Genome Announc.">
        <title>Draft Genome Sequences of Five Rapidly Growing Mycobacterium Species, M. thermoresistibile, M. fortuitum subsp. acetamidolyticum, M. canariasense, M. brisbanense, and M. novocastrense.</title>
        <authorList>
            <person name="Katahira K."/>
            <person name="Ogura Y."/>
            <person name="Gotoh Y."/>
            <person name="Hayashi T."/>
        </authorList>
    </citation>
    <scope>NUCLEOTIDE SEQUENCE [LARGE SCALE GENOMIC DNA]</scope>
    <source>
        <strain evidence="3 4">JCM6362</strain>
    </source>
</reference>
<feature type="region of interest" description="Disordered" evidence="1">
    <location>
        <begin position="300"/>
        <end position="385"/>
    </location>
</feature>
<gene>
    <name evidence="3" type="ORF">RMCT_4568</name>
</gene>
<evidence type="ECO:0000313" key="3">
    <source>
        <dbReference type="EMBL" id="GAT17599.1"/>
    </source>
</evidence>
<evidence type="ECO:0000256" key="1">
    <source>
        <dbReference type="SAM" id="MobiDB-lite"/>
    </source>
</evidence>
<evidence type="ECO:0000313" key="4">
    <source>
        <dbReference type="Proteomes" id="UP000069654"/>
    </source>
</evidence>
<dbReference type="RefSeq" id="WP_157997572.1">
    <property type="nucleotide sequence ID" value="NZ_BCTB01000056.1"/>
</dbReference>
<dbReference type="OrthoDB" id="4752893at2"/>
<feature type="chain" id="PRO_5038530066" evidence="2">
    <location>
        <begin position="28"/>
        <end position="385"/>
    </location>
</feature>
<reference evidence="4" key="2">
    <citation type="submission" date="2016-02" db="EMBL/GenBank/DDBJ databases">
        <title>Draft genome sequence of five rapidly growing Mycobacterium species.</title>
        <authorList>
            <person name="Katahira K."/>
            <person name="Gotou Y."/>
            <person name="Iida K."/>
            <person name="Ogura Y."/>
            <person name="Hayashi T."/>
        </authorList>
    </citation>
    <scope>NUCLEOTIDE SEQUENCE [LARGE SCALE GENOMIC DNA]</scope>
    <source>
        <strain evidence="4">JCM6362</strain>
    </source>
</reference>
<organism evidence="3 4">
    <name type="scientific">Mycolicibacterium thermoresistibile</name>
    <name type="common">Mycobacterium thermoresistibile</name>
    <dbReference type="NCBI Taxonomy" id="1797"/>
    <lineage>
        <taxon>Bacteria</taxon>
        <taxon>Bacillati</taxon>
        <taxon>Actinomycetota</taxon>
        <taxon>Actinomycetes</taxon>
        <taxon>Mycobacteriales</taxon>
        <taxon>Mycobacteriaceae</taxon>
        <taxon>Mycolicibacterium</taxon>
    </lineage>
</organism>
<comment type="caution">
    <text evidence="3">The sequence shown here is derived from an EMBL/GenBank/DDBJ whole genome shotgun (WGS) entry which is preliminary data.</text>
</comment>
<dbReference type="AlphaFoldDB" id="A0A100XJ58"/>
<name>A0A100XJ58_MYCTH</name>
<dbReference type="EMBL" id="BCTB01000056">
    <property type="protein sequence ID" value="GAT17599.1"/>
    <property type="molecule type" value="Genomic_DNA"/>
</dbReference>
<accession>A0A100XJ58</accession>
<feature type="signal peptide" evidence="2">
    <location>
        <begin position="1"/>
        <end position="27"/>
    </location>
</feature>
<keyword evidence="2" id="KW-0732">Signal</keyword>
<dbReference type="Proteomes" id="UP000069654">
    <property type="component" value="Unassembled WGS sequence"/>
</dbReference>
<feature type="compositionally biased region" description="Basic and acidic residues" evidence="1">
    <location>
        <begin position="347"/>
        <end position="360"/>
    </location>
</feature>
<protein>
    <submittedName>
        <fullName evidence="3">PE family protein</fullName>
    </submittedName>
</protein>
<evidence type="ECO:0000256" key="2">
    <source>
        <dbReference type="SAM" id="SignalP"/>
    </source>
</evidence>